<evidence type="ECO:0000313" key="2">
    <source>
        <dbReference type="EnsemblProtists" id="EOD22212"/>
    </source>
</evidence>
<evidence type="ECO:0000313" key="3">
    <source>
        <dbReference type="Proteomes" id="UP000013827"/>
    </source>
</evidence>
<sequence length="638" mass="69836">MEAARIDVKELTSPDEHARPQAHYGRRALMAVAAASTLAVSAFGTVLLLRSPAATGVDLVHESVARKVPCPAVAALLANGDLEHLYEYKSAAASPTGRPQLWLKIAQVKEAVSKLGFEEDVSTGIGNGMKFSVLSEVAREGHAFPTWTDGDGDVHLDLLNHEAMGMGHKVDTAIRDNAEKQPSELAFAALMRSPMVETVNGEQRVTEAGVARWYEMMRKNDPARFAACEQAADASIAAARKKVAGFHGCSDPRLHAFVPLLQAFGRDSEEDGSKYLTAADMRRLYLLNEYPEGWVPTPVPTARLQAAQARATALGVARRRLQDYESDPLSWLWQGFMDMPSPAEPEQQPAVPTVCGAAVANADCQGQLWGPTGDMGMHCYAYKDACALDMVAGVWDAGSKFDMDKDPSRCHAADKVFYLWNEPDQWQRLLPGATYDYKWAARQWVTYARRWSRQITDMRRDGFRFTSPFLTPEGTTKAIADFYEACGTGCEDKASPAFIDTIAVNSFCGPWSARDGREQPTEQDCRANVGGVLAELQKVPQINGERGSLPVRITNWGRVNGHGRLSPDDQLAAMDATDAWFGEGSPVEAVYWFAQTFGGHSLDATDSYSVTEIGNKLSQRTSSGRTLGQVWEEKCKAL</sequence>
<organism evidence="2 3">
    <name type="scientific">Emiliania huxleyi (strain CCMP1516)</name>
    <dbReference type="NCBI Taxonomy" id="280463"/>
    <lineage>
        <taxon>Eukaryota</taxon>
        <taxon>Haptista</taxon>
        <taxon>Haptophyta</taxon>
        <taxon>Prymnesiophyceae</taxon>
        <taxon>Isochrysidales</taxon>
        <taxon>Noelaerhabdaceae</taxon>
        <taxon>Emiliania</taxon>
    </lineage>
</organism>
<dbReference type="RefSeq" id="XP_005774641.1">
    <property type="nucleotide sequence ID" value="XM_005774584.1"/>
</dbReference>
<name>A0A0D3JFC7_EMIH1</name>
<dbReference type="EnsemblProtists" id="EOD22212">
    <property type="protein sequence ID" value="EOD22212"/>
    <property type="gene ID" value="EMIHUDRAFT_207360"/>
</dbReference>
<proteinExistence type="predicted"/>
<keyword evidence="3" id="KW-1185">Reference proteome</keyword>
<dbReference type="AlphaFoldDB" id="A0A0D3JFC7"/>
<feature type="transmembrane region" description="Helical" evidence="1">
    <location>
        <begin position="28"/>
        <end position="49"/>
    </location>
</feature>
<dbReference type="PaxDb" id="2903-EOD22212"/>
<evidence type="ECO:0000256" key="1">
    <source>
        <dbReference type="SAM" id="Phobius"/>
    </source>
</evidence>
<accession>A0A0D3JFC7</accession>
<dbReference type="KEGG" id="ehx:EMIHUDRAFT_207360"/>
<keyword evidence="1" id="KW-0812">Transmembrane</keyword>
<dbReference type="GeneID" id="17267759"/>
<reference evidence="3" key="1">
    <citation type="journal article" date="2013" name="Nature">
        <title>Pan genome of the phytoplankton Emiliania underpins its global distribution.</title>
        <authorList>
            <person name="Read B.A."/>
            <person name="Kegel J."/>
            <person name="Klute M.J."/>
            <person name="Kuo A."/>
            <person name="Lefebvre S.C."/>
            <person name="Maumus F."/>
            <person name="Mayer C."/>
            <person name="Miller J."/>
            <person name="Monier A."/>
            <person name="Salamov A."/>
            <person name="Young J."/>
            <person name="Aguilar M."/>
            <person name="Claverie J.M."/>
            <person name="Frickenhaus S."/>
            <person name="Gonzalez K."/>
            <person name="Herman E.K."/>
            <person name="Lin Y.C."/>
            <person name="Napier J."/>
            <person name="Ogata H."/>
            <person name="Sarno A.F."/>
            <person name="Shmutz J."/>
            <person name="Schroeder D."/>
            <person name="de Vargas C."/>
            <person name="Verret F."/>
            <person name="von Dassow P."/>
            <person name="Valentin K."/>
            <person name="Van de Peer Y."/>
            <person name="Wheeler G."/>
            <person name="Dacks J.B."/>
            <person name="Delwiche C.F."/>
            <person name="Dyhrman S.T."/>
            <person name="Glockner G."/>
            <person name="John U."/>
            <person name="Richards T."/>
            <person name="Worden A.Z."/>
            <person name="Zhang X."/>
            <person name="Grigoriev I.V."/>
            <person name="Allen A.E."/>
            <person name="Bidle K."/>
            <person name="Borodovsky M."/>
            <person name="Bowler C."/>
            <person name="Brownlee C."/>
            <person name="Cock J.M."/>
            <person name="Elias M."/>
            <person name="Gladyshev V.N."/>
            <person name="Groth M."/>
            <person name="Guda C."/>
            <person name="Hadaegh A."/>
            <person name="Iglesias-Rodriguez M.D."/>
            <person name="Jenkins J."/>
            <person name="Jones B.M."/>
            <person name="Lawson T."/>
            <person name="Leese F."/>
            <person name="Lindquist E."/>
            <person name="Lobanov A."/>
            <person name="Lomsadze A."/>
            <person name="Malik S.B."/>
            <person name="Marsh M.E."/>
            <person name="Mackinder L."/>
            <person name="Mock T."/>
            <person name="Mueller-Roeber B."/>
            <person name="Pagarete A."/>
            <person name="Parker M."/>
            <person name="Probert I."/>
            <person name="Quesneville H."/>
            <person name="Raines C."/>
            <person name="Rensing S.A."/>
            <person name="Riano-Pachon D.M."/>
            <person name="Richier S."/>
            <person name="Rokitta S."/>
            <person name="Shiraiwa Y."/>
            <person name="Soanes D.M."/>
            <person name="van der Giezen M."/>
            <person name="Wahlund T.M."/>
            <person name="Williams B."/>
            <person name="Wilson W."/>
            <person name="Wolfe G."/>
            <person name="Wurch L.L."/>
        </authorList>
    </citation>
    <scope>NUCLEOTIDE SEQUENCE</scope>
</reference>
<reference evidence="2" key="2">
    <citation type="submission" date="2024-10" db="UniProtKB">
        <authorList>
            <consortium name="EnsemblProtists"/>
        </authorList>
    </citation>
    <scope>IDENTIFICATION</scope>
</reference>
<keyword evidence="1" id="KW-0472">Membrane</keyword>
<dbReference type="HOGENOM" id="CLU_429266_0_0_1"/>
<protein>
    <submittedName>
        <fullName evidence="2">Uncharacterized protein</fullName>
    </submittedName>
</protein>
<keyword evidence="1" id="KW-1133">Transmembrane helix</keyword>
<dbReference type="Proteomes" id="UP000013827">
    <property type="component" value="Unassembled WGS sequence"/>
</dbReference>